<protein>
    <recommendedName>
        <fullName evidence="2">Transglycosylase SLT domain-containing protein</fullName>
    </recommendedName>
</protein>
<dbReference type="Proteomes" id="UP001408594">
    <property type="component" value="Unassembled WGS sequence"/>
</dbReference>
<dbReference type="PANTHER" id="PTHR37423:SF2">
    <property type="entry name" value="MEMBRANE-BOUND LYTIC MUREIN TRANSGLYCOSYLASE C"/>
    <property type="match status" value="1"/>
</dbReference>
<comment type="caution">
    <text evidence="3">The sequence shown here is derived from an EMBL/GenBank/DDBJ whole genome shotgun (WGS) entry which is preliminary data.</text>
</comment>
<dbReference type="InterPro" id="IPR023346">
    <property type="entry name" value="Lysozyme-like_dom_sf"/>
</dbReference>
<evidence type="ECO:0000313" key="4">
    <source>
        <dbReference type="Proteomes" id="UP001408594"/>
    </source>
</evidence>
<proteinExistence type="inferred from homology"/>
<organism evidence="3 4">
    <name type="scientific">Microbulbifer aestuariivivens</name>
    <dbReference type="NCBI Taxonomy" id="1908308"/>
    <lineage>
        <taxon>Bacteria</taxon>
        <taxon>Pseudomonadati</taxon>
        <taxon>Pseudomonadota</taxon>
        <taxon>Gammaproteobacteria</taxon>
        <taxon>Cellvibrionales</taxon>
        <taxon>Microbulbiferaceae</taxon>
        <taxon>Microbulbifer</taxon>
    </lineage>
</organism>
<evidence type="ECO:0000259" key="2">
    <source>
        <dbReference type="Pfam" id="PF01464"/>
    </source>
</evidence>
<dbReference type="InterPro" id="IPR008258">
    <property type="entry name" value="Transglycosylase_SLT_dom_1"/>
</dbReference>
<evidence type="ECO:0000256" key="1">
    <source>
        <dbReference type="ARBA" id="ARBA00007734"/>
    </source>
</evidence>
<feature type="domain" description="Transglycosylase SLT" evidence="2">
    <location>
        <begin position="107"/>
        <end position="196"/>
    </location>
</feature>
<reference evidence="3 4" key="1">
    <citation type="submission" date="2024-02" db="EMBL/GenBank/DDBJ databases">
        <title>Microbulbifer aestuariivivens NBRC 112533.</title>
        <authorList>
            <person name="Ichikawa N."/>
            <person name="Katano-Makiyama Y."/>
            <person name="Hidaka K."/>
        </authorList>
    </citation>
    <scope>NUCLEOTIDE SEQUENCE [LARGE SCALE GENOMIC DNA]</scope>
    <source>
        <strain evidence="3 4">NBRC 112533</strain>
    </source>
</reference>
<gene>
    <name evidence="3" type="ORF">Maes01_00692</name>
</gene>
<dbReference type="SUPFAM" id="SSF53955">
    <property type="entry name" value="Lysozyme-like"/>
    <property type="match status" value="1"/>
</dbReference>
<dbReference type="CDD" id="cd00254">
    <property type="entry name" value="LT-like"/>
    <property type="match status" value="1"/>
</dbReference>
<dbReference type="Pfam" id="PF01464">
    <property type="entry name" value="SLT"/>
    <property type="match status" value="1"/>
</dbReference>
<dbReference type="Gene3D" id="1.10.530.10">
    <property type="match status" value="1"/>
</dbReference>
<name>A0ABP9WPA9_9GAMM</name>
<dbReference type="PANTHER" id="PTHR37423">
    <property type="entry name" value="SOLUBLE LYTIC MUREIN TRANSGLYCOSYLASE-RELATED"/>
    <property type="match status" value="1"/>
</dbReference>
<sequence length="211" mass="23843">MPLAAGGHWGKIDPESALPRTEKTMIRICLPLLLALAWAPAQAQMQIPQIDQEQRRALRAAISQADSFTDRYDAEVWLMAKSQPLARFIKDPDERMRVLKAVHREATLAELQPEIVLAVIQIESAFNPYAVSRVGAQGMMQVMPFWKKEIGSPEDNLIDMDTNLRYGCTILKHYIGKAKGNLANALAYYNGSYGRHTYSSKVLDAWADRWR</sequence>
<comment type="similarity">
    <text evidence="1">Belongs to the transglycosylase Slt family.</text>
</comment>
<accession>A0ABP9WPA9</accession>
<dbReference type="EMBL" id="BAABRT010000004">
    <property type="protein sequence ID" value="GAA5524138.1"/>
    <property type="molecule type" value="Genomic_DNA"/>
</dbReference>
<evidence type="ECO:0000313" key="3">
    <source>
        <dbReference type="EMBL" id="GAA5524138.1"/>
    </source>
</evidence>
<keyword evidence="4" id="KW-1185">Reference proteome</keyword>